<protein>
    <submittedName>
        <fullName evidence="1">HNH endonuclease</fullName>
    </submittedName>
</protein>
<name>A0A285QZ95_9SPHN</name>
<evidence type="ECO:0000313" key="2">
    <source>
        <dbReference type="Proteomes" id="UP000219494"/>
    </source>
</evidence>
<dbReference type="OrthoDB" id="7539440at2"/>
<dbReference type="EMBL" id="OBMI01000002">
    <property type="protein sequence ID" value="SOB87171.1"/>
    <property type="molecule type" value="Genomic_DNA"/>
</dbReference>
<dbReference type="Proteomes" id="UP000219494">
    <property type="component" value="Unassembled WGS sequence"/>
</dbReference>
<keyword evidence="1" id="KW-0378">Hydrolase</keyword>
<proteinExistence type="predicted"/>
<keyword evidence="1" id="KW-0540">Nuclease</keyword>
<evidence type="ECO:0000313" key="1">
    <source>
        <dbReference type="EMBL" id="SOB87171.1"/>
    </source>
</evidence>
<sequence length="265" mass="28874">MWYQRRVSEQPEHCIWCLKPIRKGSEEHVLPDALGCPPHLVLPVGVCMACNNGLGHVDQALIRQFEIIAFMHGVRRKKGKTPAINMWAPIKGRYVDGKPEVHLNAGPQVVESNGRPLPAASAANGITKVEFETPEKGLQATISFTQEMGREPKLARALLKVALGSVAIYWGLTEARAAKFDAVRAFVRKGIGDFDILMVTGRQGVAQHVSAPMVRPGDALPLVEISLFGATFIVDTDPSQAGLAELRAAFEREGERGWTILPKAA</sequence>
<accession>A0A285QZ95</accession>
<keyword evidence="1" id="KW-0255">Endonuclease</keyword>
<gene>
    <name evidence="1" type="ORF">SAMN06297144_2295</name>
</gene>
<dbReference type="GO" id="GO:0004519">
    <property type="term" value="F:endonuclease activity"/>
    <property type="evidence" value="ECO:0007669"/>
    <property type="project" value="UniProtKB-KW"/>
</dbReference>
<keyword evidence="2" id="KW-1185">Reference proteome</keyword>
<reference evidence="1 2" key="1">
    <citation type="submission" date="2017-07" db="EMBL/GenBank/DDBJ databases">
        <authorList>
            <person name="Sun Z.S."/>
            <person name="Albrecht U."/>
            <person name="Echele G."/>
            <person name="Lee C.C."/>
        </authorList>
    </citation>
    <scope>NUCLEOTIDE SEQUENCE [LARGE SCALE GENOMIC DNA]</scope>
    <source>
        <strain evidence="1 2">CGMCC 1.12672</strain>
    </source>
</reference>
<dbReference type="AlphaFoldDB" id="A0A285QZ95"/>
<organism evidence="1 2">
    <name type="scientific">Sphingomonas guangdongensis</name>
    <dbReference type="NCBI Taxonomy" id="1141890"/>
    <lineage>
        <taxon>Bacteria</taxon>
        <taxon>Pseudomonadati</taxon>
        <taxon>Pseudomonadota</taxon>
        <taxon>Alphaproteobacteria</taxon>
        <taxon>Sphingomonadales</taxon>
        <taxon>Sphingomonadaceae</taxon>
        <taxon>Sphingomonas</taxon>
    </lineage>
</organism>